<accession>A0AAD5Z0P4</accession>
<dbReference type="Gene3D" id="3.80.10.10">
    <property type="entry name" value="Ribonuclease Inhibitor"/>
    <property type="match status" value="1"/>
</dbReference>
<protein>
    <recommendedName>
        <fullName evidence="5">F-box domain-containing protein</fullName>
    </recommendedName>
</protein>
<organism evidence="3 4">
    <name type="scientific">Rhynchospora tenuis</name>
    <dbReference type="NCBI Taxonomy" id="198213"/>
    <lineage>
        <taxon>Eukaryota</taxon>
        <taxon>Viridiplantae</taxon>
        <taxon>Streptophyta</taxon>
        <taxon>Embryophyta</taxon>
        <taxon>Tracheophyta</taxon>
        <taxon>Spermatophyta</taxon>
        <taxon>Magnoliopsida</taxon>
        <taxon>Liliopsida</taxon>
        <taxon>Poales</taxon>
        <taxon>Cyperaceae</taxon>
        <taxon>Cyperoideae</taxon>
        <taxon>Rhynchosporeae</taxon>
        <taxon>Rhynchospora</taxon>
    </lineage>
</organism>
<dbReference type="SUPFAM" id="SSF52047">
    <property type="entry name" value="RNI-like"/>
    <property type="match status" value="1"/>
</dbReference>
<dbReference type="InterPro" id="IPR055411">
    <property type="entry name" value="LRR_FXL15/At3g58940/PEG3-like"/>
</dbReference>
<evidence type="ECO:0008006" key="5">
    <source>
        <dbReference type="Google" id="ProtNLM"/>
    </source>
</evidence>
<dbReference type="Pfam" id="PF24758">
    <property type="entry name" value="LRR_At5g56370"/>
    <property type="match status" value="1"/>
</dbReference>
<evidence type="ECO:0000259" key="1">
    <source>
        <dbReference type="Pfam" id="PF00646"/>
    </source>
</evidence>
<dbReference type="InterPro" id="IPR032675">
    <property type="entry name" value="LRR_dom_sf"/>
</dbReference>
<dbReference type="PANTHER" id="PTHR34223">
    <property type="entry name" value="OS11G0201299 PROTEIN"/>
    <property type="match status" value="1"/>
</dbReference>
<dbReference type="SUPFAM" id="SSF81383">
    <property type="entry name" value="F-box domain"/>
    <property type="match status" value="1"/>
</dbReference>
<dbReference type="InterPro" id="IPR053197">
    <property type="entry name" value="F-box_SCFL_complex_component"/>
</dbReference>
<evidence type="ECO:0000313" key="3">
    <source>
        <dbReference type="EMBL" id="KAJ3684188.1"/>
    </source>
</evidence>
<dbReference type="InterPro" id="IPR001810">
    <property type="entry name" value="F-box_dom"/>
</dbReference>
<evidence type="ECO:0000259" key="2">
    <source>
        <dbReference type="Pfam" id="PF24758"/>
    </source>
</evidence>
<dbReference type="InterPro" id="IPR036047">
    <property type="entry name" value="F-box-like_dom_sf"/>
</dbReference>
<dbReference type="Proteomes" id="UP001210211">
    <property type="component" value="Unassembled WGS sequence"/>
</dbReference>
<dbReference type="AlphaFoldDB" id="A0AAD5Z0P4"/>
<dbReference type="PANTHER" id="PTHR34223:SF51">
    <property type="entry name" value="OS06G0556300 PROTEIN"/>
    <property type="match status" value="1"/>
</dbReference>
<dbReference type="CDD" id="cd22160">
    <property type="entry name" value="F-box_AtFBL13-like"/>
    <property type="match status" value="1"/>
</dbReference>
<comment type="caution">
    <text evidence="3">The sequence shown here is derived from an EMBL/GenBank/DDBJ whole genome shotgun (WGS) entry which is preliminary data.</text>
</comment>
<evidence type="ECO:0000313" key="4">
    <source>
        <dbReference type="Proteomes" id="UP001210211"/>
    </source>
</evidence>
<sequence length="302" mass="34057">MEETTDWISSLSDDVLTTILSFVTTKEAVQTSILSKRWINTWASVPVLKFEYDNYLVDGDTGEDLKFEQFVDGVLQNRTAHLDTVMYDCYFDGTFWEPSTEWLDRVVLLKPRVISVKVKTEKCLEWPDSVFSCATLESLKLFLMHPTDFHFVTPESIALPCLKTLELSGSQLGDNFMQQLFSGCPALESLTLDWCCNFSDISSNVLKNLTLNNGCLLYKILRISCPGLVSLSISSDYYNIGCISLENMVSLENADIKLVGYEQDDFDIPPNPKLVGGLSNATCLVLHLKYYPDLQVKIFSVP</sequence>
<keyword evidence="4" id="KW-1185">Reference proteome</keyword>
<dbReference type="EMBL" id="JAMRDG010000002">
    <property type="protein sequence ID" value="KAJ3684188.1"/>
    <property type="molecule type" value="Genomic_DNA"/>
</dbReference>
<dbReference type="InterPro" id="IPR053781">
    <property type="entry name" value="F-box_AtFBL13-like"/>
</dbReference>
<reference evidence="3 4" key="1">
    <citation type="journal article" date="2022" name="Cell">
        <title>Repeat-based holocentromeres influence genome architecture and karyotype evolution.</title>
        <authorList>
            <person name="Hofstatter P.G."/>
            <person name="Thangavel G."/>
            <person name="Lux T."/>
            <person name="Neumann P."/>
            <person name="Vondrak T."/>
            <person name="Novak P."/>
            <person name="Zhang M."/>
            <person name="Costa L."/>
            <person name="Castellani M."/>
            <person name="Scott A."/>
            <person name="Toegelov H."/>
            <person name="Fuchs J."/>
            <person name="Mata-Sucre Y."/>
            <person name="Dias Y."/>
            <person name="Vanzela A.L.L."/>
            <person name="Huettel B."/>
            <person name="Almeida C.C.S."/>
            <person name="Simkova H."/>
            <person name="Souza G."/>
            <person name="Pedrosa-Harand A."/>
            <person name="Macas J."/>
            <person name="Mayer K.F.X."/>
            <person name="Houben A."/>
            <person name="Marques A."/>
        </authorList>
    </citation>
    <scope>NUCLEOTIDE SEQUENCE [LARGE SCALE GENOMIC DNA]</scope>
    <source>
        <strain evidence="3">RhyTen1mFocal</strain>
    </source>
</reference>
<gene>
    <name evidence="3" type="ORF">LUZ61_013352</name>
</gene>
<name>A0AAD5Z0P4_9POAL</name>
<feature type="domain" description="F-box/LRR-repeat protein 15/At3g58940/PEG3-like LRR" evidence="2">
    <location>
        <begin position="121"/>
        <end position="237"/>
    </location>
</feature>
<feature type="domain" description="F-box" evidence="1">
    <location>
        <begin position="8"/>
        <end position="48"/>
    </location>
</feature>
<dbReference type="Pfam" id="PF00646">
    <property type="entry name" value="F-box"/>
    <property type="match status" value="1"/>
</dbReference>
<proteinExistence type="predicted"/>